<evidence type="ECO:0000313" key="2">
    <source>
        <dbReference type="EMBL" id="MBK1826634.1"/>
    </source>
</evidence>
<keyword evidence="1" id="KW-0732">Signal</keyword>
<dbReference type="EMBL" id="JAENII010000004">
    <property type="protein sequence ID" value="MBK1826634.1"/>
    <property type="molecule type" value="Genomic_DNA"/>
</dbReference>
<dbReference type="AlphaFoldDB" id="A0A934R7D7"/>
<accession>A0A934R7D7</accession>
<reference evidence="2" key="1">
    <citation type="submission" date="2021-01" db="EMBL/GenBank/DDBJ databases">
        <title>Modified the classification status of verrucomicrobia.</title>
        <authorList>
            <person name="Feng X."/>
        </authorList>
    </citation>
    <scope>NUCLEOTIDE SEQUENCE</scope>
    <source>
        <strain evidence="2">KCTC 22201</strain>
    </source>
</reference>
<evidence type="ECO:0000256" key="1">
    <source>
        <dbReference type="SAM" id="SignalP"/>
    </source>
</evidence>
<comment type="caution">
    <text evidence="2">The sequence shown here is derived from an EMBL/GenBank/DDBJ whole genome shotgun (WGS) entry which is preliminary data.</text>
</comment>
<organism evidence="2 3">
    <name type="scientific">Haloferula rosea</name>
    <dbReference type="NCBI Taxonomy" id="490093"/>
    <lineage>
        <taxon>Bacteria</taxon>
        <taxon>Pseudomonadati</taxon>
        <taxon>Verrucomicrobiota</taxon>
        <taxon>Verrucomicrobiia</taxon>
        <taxon>Verrucomicrobiales</taxon>
        <taxon>Verrucomicrobiaceae</taxon>
        <taxon>Haloferula</taxon>
    </lineage>
</organism>
<dbReference type="Proteomes" id="UP000658278">
    <property type="component" value="Unassembled WGS sequence"/>
</dbReference>
<dbReference type="RefSeq" id="WP_200277782.1">
    <property type="nucleotide sequence ID" value="NZ_JAENII010000004.1"/>
</dbReference>
<protein>
    <submittedName>
        <fullName evidence="2">Uncharacterized protein</fullName>
    </submittedName>
</protein>
<proteinExistence type="predicted"/>
<evidence type="ECO:0000313" key="3">
    <source>
        <dbReference type="Proteomes" id="UP000658278"/>
    </source>
</evidence>
<name>A0A934R7D7_9BACT</name>
<feature type="signal peptide" evidence="1">
    <location>
        <begin position="1"/>
        <end position="20"/>
    </location>
</feature>
<keyword evidence="3" id="KW-1185">Reference proteome</keyword>
<sequence>MKTRILLTTAAALSICNLSAYDLHEWGTFTTVAGSDGVLLTGLEREEEALPSYVRHHPGFMNHHPAFANVFMKRMPVPARNVKVKMETPVIYFHSDEAFTAKVKVGFEGGTISQWYPERSGGESIRFPDPGSAAGPRYLDFAKPYTGSIEWEIDVLSPEESRETILFKSEDLLQWTRARIPEANVVRDSSGATEGFLFYRGLGSFTPGLTTRVSQDETLSLTNDTEGAIPYLLIYERQANGTHWWTEHKGLAKGETIRFSEADLSREGKGTFDSELYLSLSRNLAQQGLLKSESRAMVETWWKSYFAAPGLRVFWVLPDARTEAILPLEVSPAPEKTVRVLVGRSEIIRPRQEALWLSQANSKDDNEKNAWNMLTLSDRFGAAYLERVQALQQQAKH</sequence>
<feature type="chain" id="PRO_5037459740" evidence="1">
    <location>
        <begin position="21"/>
        <end position="397"/>
    </location>
</feature>
<gene>
    <name evidence="2" type="ORF">JIN81_06365</name>
</gene>